<dbReference type="EMBL" id="PDSK01000034">
    <property type="protein sequence ID" value="PIE35755.1"/>
    <property type="molecule type" value="Genomic_DNA"/>
</dbReference>
<sequence length="271" mass="30597">MTASHPQPINAIPESFCKALRYFFTDIDDTMTHNGLLPAEAYQAIWQLSEQGIGVIPVTGRPAGWCDHFARMWPVEGVVGENGAFYFSYDRSHNRMNRVYLLDEAERQEGQRRLETIRRRVLAEVPGCGISADQPYRIVDLAIDFCEDVASLSKEGVQDICRIAEEEGATYKVSSIHVNCWYGDHNKVACFERFLKDFTGHTLAEMQSSIVFVGDSPNDEPMFQELEHTIAVANIKNFLADLQHHPTYITTHEAGLGFAEAVEIILQKRAQ</sequence>
<dbReference type="InterPro" id="IPR036412">
    <property type="entry name" value="HAD-like_sf"/>
</dbReference>
<dbReference type="SUPFAM" id="SSF56784">
    <property type="entry name" value="HAD-like"/>
    <property type="match status" value="1"/>
</dbReference>
<evidence type="ECO:0000313" key="1">
    <source>
        <dbReference type="EMBL" id="PIE35755.1"/>
    </source>
</evidence>
<dbReference type="Pfam" id="PF08282">
    <property type="entry name" value="Hydrolase_3"/>
    <property type="match status" value="1"/>
</dbReference>
<name>A0A2G6KJD1_9BACT</name>
<dbReference type="GO" id="GO:0016791">
    <property type="term" value="F:phosphatase activity"/>
    <property type="evidence" value="ECO:0007669"/>
    <property type="project" value="TreeGrafter"/>
</dbReference>
<proteinExistence type="predicted"/>
<gene>
    <name evidence="1" type="ORF">CSA56_03000</name>
</gene>
<dbReference type="InterPro" id="IPR006379">
    <property type="entry name" value="HAD-SF_hydro_IIB"/>
</dbReference>
<dbReference type="AlphaFoldDB" id="A0A2G6KJD1"/>
<dbReference type="PANTHER" id="PTHR10000">
    <property type="entry name" value="PHOSPHOSERINE PHOSPHATASE"/>
    <property type="match status" value="1"/>
</dbReference>
<dbReference type="InterPro" id="IPR023214">
    <property type="entry name" value="HAD_sf"/>
</dbReference>
<protein>
    <submittedName>
        <fullName evidence="1">HAD family hydrolase</fullName>
    </submittedName>
</protein>
<accession>A0A2G6KJD1</accession>
<dbReference type="PANTHER" id="PTHR10000:SF8">
    <property type="entry name" value="HAD SUPERFAMILY HYDROLASE-LIKE, TYPE 3"/>
    <property type="match status" value="1"/>
</dbReference>
<dbReference type="GO" id="GO:0005829">
    <property type="term" value="C:cytosol"/>
    <property type="evidence" value="ECO:0007669"/>
    <property type="project" value="TreeGrafter"/>
</dbReference>
<reference evidence="1 2" key="1">
    <citation type="submission" date="2017-10" db="EMBL/GenBank/DDBJ databases">
        <title>Novel microbial diversity and functional potential in the marine mammal oral microbiome.</title>
        <authorList>
            <person name="Dudek N.K."/>
            <person name="Sun C.L."/>
            <person name="Burstein D."/>
            <person name="Kantor R.S."/>
            <person name="Aliaga Goltsman D.S."/>
            <person name="Bik E.M."/>
            <person name="Thomas B.C."/>
            <person name="Banfield J.F."/>
            <person name="Relman D.A."/>
        </authorList>
    </citation>
    <scope>NUCLEOTIDE SEQUENCE [LARGE SCALE GENOMIC DNA]</scope>
    <source>
        <strain evidence="1">DOLJORAL78_47_16</strain>
    </source>
</reference>
<comment type="caution">
    <text evidence="1">The sequence shown here is derived from an EMBL/GenBank/DDBJ whole genome shotgun (WGS) entry which is preliminary data.</text>
</comment>
<keyword evidence="1" id="KW-0378">Hydrolase</keyword>
<evidence type="ECO:0000313" key="2">
    <source>
        <dbReference type="Proteomes" id="UP000230821"/>
    </source>
</evidence>
<dbReference type="GO" id="GO:0000287">
    <property type="term" value="F:magnesium ion binding"/>
    <property type="evidence" value="ECO:0007669"/>
    <property type="project" value="TreeGrafter"/>
</dbReference>
<dbReference type="Gene3D" id="3.40.50.1000">
    <property type="entry name" value="HAD superfamily/HAD-like"/>
    <property type="match status" value="2"/>
</dbReference>
<dbReference type="Proteomes" id="UP000230821">
    <property type="component" value="Unassembled WGS sequence"/>
</dbReference>
<dbReference type="NCBIfam" id="TIGR01484">
    <property type="entry name" value="HAD-SF-IIB"/>
    <property type="match status" value="1"/>
</dbReference>
<organism evidence="1 2">
    <name type="scientific">candidate division KSB3 bacterium</name>
    <dbReference type="NCBI Taxonomy" id="2044937"/>
    <lineage>
        <taxon>Bacteria</taxon>
        <taxon>candidate division KSB3</taxon>
    </lineage>
</organism>